<gene>
    <name evidence="3" type="ORF">EJB05_09630</name>
</gene>
<name>A0A5J9W5F1_9POAL</name>
<dbReference type="Gene3D" id="1.20.1280.50">
    <property type="match status" value="1"/>
</dbReference>
<reference evidence="3 4" key="1">
    <citation type="journal article" date="2019" name="Sci. Rep.">
        <title>A high-quality genome of Eragrostis curvula grass provides insights into Poaceae evolution and supports new strategies to enhance forage quality.</title>
        <authorList>
            <person name="Carballo J."/>
            <person name="Santos B.A.C.M."/>
            <person name="Zappacosta D."/>
            <person name="Garbus I."/>
            <person name="Selva J.P."/>
            <person name="Gallo C.A."/>
            <person name="Diaz A."/>
            <person name="Albertini E."/>
            <person name="Caccamo M."/>
            <person name="Echenique V."/>
        </authorList>
    </citation>
    <scope>NUCLEOTIDE SEQUENCE [LARGE SCALE GENOMIC DNA]</scope>
    <source>
        <strain evidence="4">cv. Victoria</strain>
        <tissue evidence="3">Leaf</tissue>
    </source>
</reference>
<dbReference type="OrthoDB" id="2095648at2759"/>
<sequence length="278" mass="31007">MDFETDAQLAPAPYGRDWSELPLDVLTSIFVKLGAIEVRMGAGRVCRSWLQAAKQPDPWRSVDMANHKVVEEMDGYDDWWYPSSFDDLCMPDEYYYAPKHIDGDGLCAMARVVVDRSCGQLEFHRSASLKSLSLISCLKVSNEGFTRLITSSPLLEDLLLERCRKIGGREVYEATGKACVHLKRFSLHNRPKPGAAIGIAAMPELRHLSLILIDAGNDELAAIIDGCPHLETLSVLECFGMVADSTLQAKCARIKTVELRECEGEYSDDDMSSSDYNY</sequence>
<dbReference type="Gramene" id="TVU43185">
    <property type="protein sequence ID" value="TVU43185"/>
    <property type="gene ID" value="EJB05_09630"/>
</dbReference>
<dbReference type="InterPro" id="IPR013101">
    <property type="entry name" value="LRR_PRU1-like"/>
</dbReference>
<evidence type="ECO:0000313" key="3">
    <source>
        <dbReference type="EMBL" id="TVU43185.1"/>
    </source>
</evidence>
<dbReference type="PANTHER" id="PTHR38926:SF71">
    <property type="entry name" value="OS08G0194350 PROTEIN"/>
    <property type="match status" value="1"/>
</dbReference>
<protein>
    <submittedName>
        <fullName evidence="3">Uncharacterized protein</fullName>
    </submittedName>
</protein>
<dbReference type="AlphaFoldDB" id="A0A5J9W5F1"/>
<dbReference type="EMBL" id="RWGY01000005">
    <property type="protein sequence ID" value="TVU43185.1"/>
    <property type="molecule type" value="Genomic_DNA"/>
</dbReference>
<comment type="caution">
    <text evidence="3">The sequence shown here is derived from an EMBL/GenBank/DDBJ whole genome shotgun (WGS) entry which is preliminary data.</text>
</comment>
<keyword evidence="4" id="KW-1185">Reference proteome</keyword>
<evidence type="ECO:0000313" key="4">
    <source>
        <dbReference type="Proteomes" id="UP000324897"/>
    </source>
</evidence>
<evidence type="ECO:0000259" key="2">
    <source>
        <dbReference type="Pfam" id="PF24758"/>
    </source>
</evidence>
<dbReference type="Gene3D" id="3.80.10.10">
    <property type="entry name" value="Ribonuclease Inhibitor"/>
    <property type="match status" value="1"/>
</dbReference>
<dbReference type="Proteomes" id="UP000324897">
    <property type="component" value="Unassembled WGS sequence"/>
</dbReference>
<dbReference type="Pfam" id="PF24758">
    <property type="entry name" value="LRR_At5g56370"/>
    <property type="match status" value="1"/>
</dbReference>
<organism evidence="3 4">
    <name type="scientific">Eragrostis curvula</name>
    <name type="common">weeping love grass</name>
    <dbReference type="NCBI Taxonomy" id="38414"/>
    <lineage>
        <taxon>Eukaryota</taxon>
        <taxon>Viridiplantae</taxon>
        <taxon>Streptophyta</taxon>
        <taxon>Embryophyta</taxon>
        <taxon>Tracheophyta</taxon>
        <taxon>Spermatophyta</taxon>
        <taxon>Magnoliopsida</taxon>
        <taxon>Liliopsida</taxon>
        <taxon>Poales</taxon>
        <taxon>Poaceae</taxon>
        <taxon>PACMAD clade</taxon>
        <taxon>Chloridoideae</taxon>
        <taxon>Eragrostideae</taxon>
        <taxon>Eragrostidinae</taxon>
        <taxon>Eragrostis</taxon>
    </lineage>
</organism>
<dbReference type="InterPro" id="IPR001810">
    <property type="entry name" value="F-box_dom"/>
</dbReference>
<dbReference type="PANTHER" id="PTHR38926">
    <property type="entry name" value="F-BOX DOMAIN CONTAINING PROTEIN, EXPRESSED"/>
    <property type="match status" value="1"/>
</dbReference>
<dbReference type="InterPro" id="IPR055411">
    <property type="entry name" value="LRR_FXL15/At3g58940/PEG3-like"/>
</dbReference>
<feature type="domain" description="F-box" evidence="1">
    <location>
        <begin position="18"/>
        <end position="63"/>
    </location>
</feature>
<dbReference type="SUPFAM" id="SSF52047">
    <property type="entry name" value="RNI-like"/>
    <property type="match status" value="1"/>
</dbReference>
<dbReference type="Pfam" id="PF12937">
    <property type="entry name" value="F-box-like"/>
    <property type="match status" value="1"/>
</dbReference>
<dbReference type="Pfam" id="PF07723">
    <property type="entry name" value="LRR_2"/>
    <property type="match status" value="1"/>
</dbReference>
<evidence type="ECO:0000259" key="1">
    <source>
        <dbReference type="Pfam" id="PF12937"/>
    </source>
</evidence>
<feature type="domain" description="F-box/LRR-repeat protein 15/At3g58940/PEG3-like LRR" evidence="2">
    <location>
        <begin position="179"/>
        <end position="243"/>
    </location>
</feature>
<accession>A0A5J9W5F1</accession>
<proteinExistence type="predicted"/>
<dbReference type="SUPFAM" id="SSF81383">
    <property type="entry name" value="F-box domain"/>
    <property type="match status" value="1"/>
</dbReference>
<feature type="non-terminal residue" evidence="3">
    <location>
        <position position="1"/>
    </location>
</feature>
<dbReference type="InterPro" id="IPR032675">
    <property type="entry name" value="LRR_dom_sf"/>
</dbReference>
<dbReference type="InterPro" id="IPR036047">
    <property type="entry name" value="F-box-like_dom_sf"/>
</dbReference>